<dbReference type="SUPFAM" id="SSF52374">
    <property type="entry name" value="Nucleotidylyl transferase"/>
    <property type="match status" value="1"/>
</dbReference>
<evidence type="ECO:0000256" key="2">
    <source>
        <dbReference type="ARBA" id="ARBA00008927"/>
    </source>
</evidence>
<dbReference type="GO" id="GO:0004818">
    <property type="term" value="F:glutamate-tRNA ligase activity"/>
    <property type="evidence" value="ECO:0007669"/>
    <property type="project" value="UniProtKB-EC"/>
</dbReference>
<evidence type="ECO:0000256" key="9">
    <source>
        <dbReference type="ARBA" id="ARBA00023146"/>
    </source>
</evidence>
<keyword evidence="18" id="KW-1185">Reference proteome</keyword>
<evidence type="ECO:0000259" key="15">
    <source>
        <dbReference type="Pfam" id="PF03950"/>
    </source>
</evidence>
<dbReference type="Pfam" id="PF20974">
    <property type="entry name" value="tRNA-synt_1c_C2"/>
    <property type="match status" value="1"/>
</dbReference>
<evidence type="ECO:0000256" key="6">
    <source>
        <dbReference type="ARBA" id="ARBA00022741"/>
    </source>
</evidence>
<evidence type="ECO:0000313" key="18">
    <source>
        <dbReference type="Proteomes" id="UP001230188"/>
    </source>
</evidence>
<dbReference type="InterPro" id="IPR011035">
    <property type="entry name" value="Ribosomal_bL25/Gln-tRNA_synth"/>
</dbReference>
<dbReference type="EC" id="6.1.1.17" evidence="3"/>
<dbReference type="InterPro" id="IPR020059">
    <property type="entry name" value="Glu/Gln-tRNA-synth_Ib_codon-bd"/>
</dbReference>
<comment type="catalytic activity">
    <reaction evidence="11">
        <text>tRNA(Glu) + L-glutamate + ATP = L-glutamyl-tRNA(Glu) + AMP + diphosphate</text>
        <dbReference type="Rhea" id="RHEA:23540"/>
        <dbReference type="Rhea" id="RHEA-COMP:9663"/>
        <dbReference type="Rhea" id="RHEA-COMP:9680"/>
        <dbReference type="ChEBI" id="CHEBI:29985"/>
        <dbReference type="ChEBI" id="CHEBI:30616"/>
        <dbReference type="ChEBI" id="CHEBI:33019"/>
        <dbReference type="ChEBI" id="CHEBI:78442"/>
        <dbReference type="ChEBI" id="CHEBI:78520"/>
        <dbReference type="ChEBI" id="CHEBI:456215"/>
        <dbReference type="EC" id="6.1.1.17"/>
    </reaction>
</comment>
<dbReference type="Gene3D" id="1.20.1050.130">
    <property type="match status" value="1"/>
</dbReference>
<dbReference type="PRINTS" id="PR00987">
    <property type="entry name" value="TRNASYNTHGLU"/>
</dbReference>
<evidence type="ECO:0000313" key="17">
    <source>
        <dbReference type="EMBL" id="KAJ8604532.1"/>
    </source>
</evidence>
<dbReference type="NCBIfam" id="TIGR00463">
    <property type="entry name" value="gltX_arch"/>
    <property type="match status" value="1"/>
</dbReference>
<evidence type="ECO:0000256" key="7">
    <source>
        <dbReference type="ARBA" id="ARBA00022840"/>
    </source>
</evidence>
<dbReference type="FunFam" id="3.90.800.10:FF:000001">
    <property type="entry name" value="Glutamine--tRNA ligase"/>
    <property type="match status" value="1"/>
</dbReference>
<dbReference type="InterPro" id="IPR004526">
    <property type="entry name" value="Glu-tRNA-synth_arc/euk"/>
</dbReference>
<keyword evidence="9 12" id="KW-0030">Aminoacyl-tRNA synthetase</keyword>
<dbReference type="Pfam" id="PF00749">
    <property type="entry name" value="tRNA-synt_1c"/>
    <property type="match status" value="1"/>
</dbReference>
<sequence length="836" mass="91620">MEATAAEMTALEAEISAQAEVVTRVKAGGEKEAIGVEVAKLVELKKKMTALDPSHPMALVDKASKKKKQPKPAKESEVKSDEISKNEAKRLAKKEKKKEKKAEHKAAAAAAPEEPAAPRVKAPECVSYTEDQEPLAARAVAFLGGDAVAFECVEGTGSQPTLSTPTGRLFGDAAIARFIARRAKPALLGGGGGGGDPWTAALVDQWVDFALSYPAVGDASTLAEAVDGRLGASTFLVGSELTLADIAVWAALRKSGGVRTGGGEHAERWFRLCESQPAMIEAKRPPLAKRVGPTSTTATPAEAAAKAPPVGGCPPLEGAEQGKVVTRFPPEPSGYLHIGHAKAVLLNDYYARRYEGKLIVRFDDTNPSKEKEEYAANIIKDLEVLGIDVSKVSHTSDYFEEIGGLARQLIAEGLAFMDDTPQESMQREREERKESKWRDAAAALNLERFEAMCGGAAPEWCLRAKIDMGSNNGTLRDPVLFRANLDPHHRTGVKYKAYPTYDMACPIVDSLEGVTHALRTTEYNDRDAQYAWLQKAMRLREVKIHAFSRVNFVRTLMSKRKLAWLVENKVVDGWNDPRFPTIQGVVRRGVSPRALRDFMVGLGASRNIINLEWDSFWATNKAAYEPTAPRYMAVEKETSVSLRISTNKNLPLFSRDGDEGGHHHYVTAPLVPKDPELGTRAVRVGSRVLLEEEDARSLVVGEEVVLMRWGVVKITKNKKEVEAEFVPDGVVKKKRSLHWLAATPDLVEAILVEYDYLIAKPKLEEDDQLTDPGVLTPVSKVETRALVDPALKNLQQGAVVQLERRGFYRVDIAYPQHLKLILIPDGKAKAPFSRLP</sequence>
<dbReference type="Gene3D" id="2.40.240.10">
    <property type="entry name" value="Ribosomal Protein L25, Chain P"/>
    <property type="match status" value="2"/>
</dbReference>
<dbReference type="PANTHER" id="PTHR43097">
    <property type="entry name" value="GLUTAMINE-TRNA LIGASE"/>
    <property type="match status" value="1"/>
</dbReference>
<dbReference type="GO" id="GO:0005524">
    <property type="term" value="F:ATP binding"/>
    <property type="evidence" value="ECO:0007669"/>
    <property type="project" value="UniProtKB-KW"/>
</dbReference>
<keyword evidence="7 12" id="KW-0067">ATP-binding</keyword>
<dbReference type="SUPFAM" id="SSF47616">
    <property type="entry name" value="GST C-terminal domain-like"/>
    <property type="match status" value="1"/>
</dbReference>
<dbReference type="FunFam" id="1.10.1160.10:FF:000001">
    <property type="entry name" value="Glutamine--tRNA ligase"/>
    <property type="match status" value="1"/>
</dbReference>
<dbReference type="PANTHER" id="PTHR43097:SF5">
    <property type="entry name" value="GLUTAMATE--TRNA LIGASE"/>
    <property type="match status" value="1"/>
</dbReference>
<dbReference type="Proteomes" id="UP001230188">
    <property type="component" value="Unassembled WGS sequence"/>
</dbReference>
<accession>A0AAD7XMR6</accession>
<evidence type="ECO:0000259" key="16">
    <source>
        <dbReference type="Pfam" id="PF20974"/>
    </source>
</evidence>
<keyword evidence="8 12" id="KW-0648">Protein biosynthesis</keyword>
<dbReference type="GO" id="GO:0017102">
    <property type="term" value="C:methionyl glutamyl tRNA synthetase complex"/>
    <property type="evidence" value="ECO:0007669"/>
    <property type="project" value="TreeGrafter"/>
</dbReference>
<evidence type="ECO:0000256" key="8">
    <source>
        <dbReference type="ARBA" id="ARBA00022917"/>
    </source>
</evidence>
<comment type="similarity">
    <text evidence="2">Belongs to the class-I aminoacyl-tRNA synthetase family. Glutamate--tRNA ligase type 2 subfamily.</text>
</comment>
<dbReference type="InterPro" id="IPR049437">
    <property type="entry name" value="tRNA-synt_1c_C2"/>
</dbReference>
<comment type="subcellular location">
    <subcellularLocation>
        <location evidence="1">Cytoplasm</location>
    </subcellularLocation>
</comment>
<feature type="domain" description="tRNA synthetases class I (E and Q) anti-codon binding" evidence="16">
    <location>
        <begin position="737"/>
        <end position="811"/>
    </location>
</feature>
<organism evidence="17 18">
    <name type="scientific">Chrysophaeum taylorii</name>
    <dbReference type="NCBI Taxonomy" id="2483200"/>
    <lineage>
        <taxon>Eukaryota</taxon>
        <taxon>Sar</taxon>
        <taxon>Stramenopiles</taxon>
        <taxon>Ochrophyta</taxon>
        <taxon>Pelagophyceae</taxon>
        <taxon>Pelagomonadales</taxon>
        <taxon>Pelagomonadaceae</taxon>
        <taxon>Chrysophaeum</taxon>
    </lineage>
</organism>
<feature type="compositionally biased region" description="Basic and acidic residues" evidence="13">
    <location>
        <begin position="72"/>
        <end position="90"/>
    </location>
</feature>
<evidence type="ECO:0000256" key="12">
    <source>
        <dbReference type="RuleBase" id="RU363037"/>
    </source>
</evidence>
<evidence type="ECO:0000256" key="4">
    <source>
        <dbReference type="ARBA" id="ARBA00022490"/>
    </source>
</evidence>
<dbReference type="InterPro" id="IPR000924">
    <property type="entry name" value="Glu/Gln-tRNA-synth"/>
</dbReference>
<evidence type="ECO:0000256" key="1">
    <source>
        <dbReference type="ARBA" id="ARBA00004496"/>
    </source>
</evidence>
<feature type="compositionally biased region" description="Low complexity" evidence="13">
    <location>
        <begin position="107"/>
        <end position="119"/>
    </location>
</feature>
<evidence type="ECO:0000256" key="11">
    <source>
        <dbReference type="ARBA" id="ARBA00048351"/>
    </source>
</evidence>
<dbReference type="InterPro" id="IPR050132">
    <property type="entry name" value="Gln/Glu-tRNA_Ligase"/>
</dbReference>
<dbReference type="Pfam" id="PF03950">
    <property type="entry name" value="tRNA-synt_1c_C"/>
    <property type="match status" value="1"/>
</dbReference>
<proteinExistence type="inferred from homology"/>
<reference evidence="17" key="1">
    <citation type="submission" date="2023-01" db="EMBL/GenBank/DDBJ databases">
        <title>Metagenome sequencing of chrysophaentin producing Chrysophaeum taylorii.</title>
        <authorList>
            <person name="Davison J."/>
            <person name="Bewley C."/>
        </authorList>
    </citation>
    <scope>NUCLEOTIDE SEQUENCE</scope>
    <source>
        <strain evidence="17">NIES-1699</strain>
    </source>
</reference>
<evidence type="ECO:0000256" key="5">
    <source>
        <dbReference type="ARBA" id="ARBA00022598"/>
    </source>
</evidence>
<protein>
    <recommendedName>
        <fullName evidence="3">glutamate--tRNA ligase</fullName>
        <ecNumber evidence="3">6.1.1.17</ecNumber>
    </recommendedName>
    <alternativeName>
        <fullName evidence="10">Glutamyl-tRNA synthetase</fullName>
    </alternativeName>
</protein>
<name>A0AAD7XMR6_9STRA</name>
<dbReference type="CDD" id="cd10289">
    <property type="entry name" value="GST_C_AaRS_like"/>
    <property type="match status" value="1"/>
</dbReference>
<keyword evidence="5 12" id="KW-0436">Ligase</keyword>
<feature type="domain" description="Glutamyl/glutaminyl-tRNA synthetase class Ib catalytic" evidence="14">
    <location>
        <begin position="323"/>
        <end position="621"/>
    </location>
</feature>
<keyword evidence="4" id="KW-0963">Cytoplasm</keyword>
<dbReference type="EMBL" id="JAQMWT010000330">
    <property type="protein sequence ID" value="KAJ8604532.1"/>
    <property type="molecule type" value="Genomic_DNA"/>
</dbReference>
<dbReference type="InterPro" id="IPR020056">
    <property type="entry name" value="Rbsml_bL25/Gln-tRNA_synth_N"/>
</dbReference>
<feature type="region of interest" description="Disordered" evidence="13">
    <location>
        <begin position="48"/>
        <end position="119"/>
    </location>
</feature>
<evidence type="ECO:0000259" key="14">
    <source>
        <dbReference type="Pfam" id="PF00749"/>
    </source>
</evidence>
<dbReference type="SUPFAM" id="SSF50715">
    <property type="entry name" value="Ribosomal protein L25-like"/>
    <property type="match status" value="1"/>
</dbReference>
<dbReference type="PROSITE" id="PS00178">
    <property type="entry name" value="AA_TRNA_LIGASE_I"/>
    <property type="match status" value="1"/>
</dbReference>
<dbReference type="FunFam" id="3.40.50.620:FF:000037">
    <property type="entry name" value="Glutamine--tRNA ligase cytoplasmic"/>
    <property type="match status" value="1"/>
</dbReference>
<dbReference type="Gene3D" id="3.40.50.620">
    <property type="entry name" value="HUPs"/>
    <property type="match status" value="1"/>
</dbReference>
<evidence type="ECO:0000256" key="10">
    <source>
        <dbReference type="ARBA" id="ARBA00030865"/>
    </source>
</evidence>
<comment type="caution">
    <text evidence="17">The sequence shown here is derived from an EMBL/GenBank/DDBJ whole genome shotgun (WGS) entry which is preliminary data.</text>
</comment>
<dbReference type="AlphaFoldDB" id="A0AAD7XMR6"/>
<feature type="compositionally biased region" description="Low complexity" evidence="13">
    <location>
        <begin position="293"/>
        <end position="309"/>
    </location>
</feature>
<evidence type="ECO:0000256" key="3">
    <source>
        <dbReference type="ARBA" id="ARBA00012835"/>
    </source>
</evidence>
<dbReference type="Gene3D" id="1.10.287.10">
    <property type="entry name" value="S15/NS1, RNA-binding"/>
    <property type="match status" value="1"/>
</dbReference>
<dbReference type="InterPro" id="IPR020058">
    <property type="entry name" value="Glu/Gln-tRNA-synth_Ib_cat-dom"/>
</dbReference>
<dbReference type="InterPro" id="IPR014729">
    <property type="entry name" value="Rossmann-like_a/b/a_fold"/>
</dbReference>
<feature type="domain" description="Glutamyl/glutaminyl-tRNA synthetase class Ib anti-codon binding" evidence="15">
    <location>
        <begin position="628"/>
        <end position="719"/>
    </location>
</feature>
<dbReference type="GO" id="GO:0006424">
    <property type="term" value="P:glutamyl-tRNA aminoacylation"/>
    <property type="evidence" value="ECO:0007669"/>
    <property type="project" value="InterPro"/>
</dbReference>
<dbReference type="GO" id="GO:0005829">
    <property type="term" value="C:cytosol"/>
    <property type="evidence" value="ECO:0007669"/>
    <property type="project" value="TreeGrafter"/>
</dbReference>
<feature type="region of interest" description="Disordered" evidence="13">
    <location>
        <begin position="288"/>
        <end position="315"/>
    </location>
</feature>
<dbReference type="InterPro" id="IPR001412">
    <property type="entry name" value="aa-tRNA-synth_I_CS"/>
</dbReference>
<keyword evidence="6 12" id="KW-0547">Nucleotide-binding</keyword>
<evidence type="ECO:0000256" key="13">
    <source>
        <dbReference type="SAM" id="MobiDB-lite"/>
    </source>
</evidence>
<gene>
    <name evidence="17" type="ORF">CTAYLR_000966</name>
</gene>
<dbReference type="InterPro" id="IPR036282">
    <property type="entry name" value="Glutathione-S-Trfase_C_sf"/>
</dbReference>